<keyword evidence="1" id="KW-0472">Membrane</keyword>
<evidence type="ECO:0000256" key="1">
    <source>
        <dbReference type="SAM" id="Phobius"/>
    </source>
</evidence>
<feature type="transmembrane region" description="Helical" evidence="1">
    <location>
        <begin position="30"/>
        <end position="52"/>
    </location>
</feature>
<dbReference type="RefSeq" id="WP_124996302.1">
    <property type="nucleotide sequence ID" value="NZ_RQXT01000004.1"/>
</dbReference>
<comment type="caution">
    <text evidence="2">The sequence shown here is derived from an EMBL/GenBank/DDBJ whole genome shotgun (WGS) entry which is preliminary data.</text>
</comment>
<proteinExistence type="predicted"/>
<evidence type="ECO:0000313" key="2">
    <source>
        <dbReference type="EMBL" id="RRI05891.1"/>
    </source>
</evidence>
<accession>A0A3P3G4W1</accession>
<dbReference type="Proteomes" id="UP000273786">
    <property type="component" value="Unassembled WGS sequence"/>
</dbReference>
<dbReference type="OrthoDB" id="8081552at2"/>
<organism evidence="2 3">
    <name type="scientific">Mesorhizobium tamadayense</name>
    <dbReference type="NCBI Taxonomy" id="425306"/>
    <lineage>
        <taxon>Bacteria</taxon>
        <taxon>Pseudomonadati</taxon>
        <taxon>Pseudomonadota</taxon>
        <taxon>Alphaproteobacteria</taxon>
        <taxon>Hyphomicrobiales</taxon>
        <taxon>Phyllobacteriaceae</taxon>
        <taxon>Mesorhizobium</taxon>
    </lineage>
</organism>
<name>A0A3P3G4W1_9HYPH</name>
<evidence type="ECO:0000313" key="3">
    <source>
        <dbReference type="Proteomes" id="UP000273786"/>
    </source>
</evidence>
<reference evidence="2 3" key="1">
    <citation type="submission" date="2018-11" db="EMBL/GenBank/DDBJ databases">
        <title>the genome of Mesorhizobium tamadayense DSM 28320.</title>
        <authorList>
            <person name="Gao J."/>
        </authorList>
    </citation>
    <scope>NUCLEOTIDE SEQUENCE [LARGE SCALE GENOMIC DNA]</scope>
    <source>
        <strain evidence="2 3">DSM 28320</strain>
    </source>
</reference>
<dbReference type="EMBL" id="RQXT01000004">
    <property type="protein sequence ID" value="RRI05891.1"/>
    <property type="molecule type" value="Genomic_DNA"/>
</dbReference>
<gene>
    <name evidence="2" type="ORF">EH240_04975</name>
</gene>
<sequence>MSQRAFIVSFVLLAMLVALSATRFAGAMIGFLYAIAGIFFAGVPGAAIDYALNRAGIPVTGKQLLLIGAALYARCSPLPQRSRHGGGSGKATWTRRSAGARLALLMALPLSAWLSLDAMQRAWP</sequence>
<keyword evidence="3" id="KW-1185">Reference proteome</keyword>
<keyword evidence="1" id="KW-0812">Transmembrane</keyword>
<dbReference type="AlphaFoldDB" id="A0A3P3G4W1"/>
<keyword evidence="1" id="KW-1133">Transmembrane helix</keyword>
<protein>
    <submittedName>
        <fullName evidence="2">Uncharacterized protein</fullName>
    </submittedName>
</protein>